<keyword evidence="2" id="KW-1185">Reference proteome</keyword>
<dbReference type="RefSeq" id="WP_126051496.1">
    <property type="nucleotide sequence ID" value="NZ_QYTV02000006.1"/>
</dbReference>
<protein>
    <submittedName>
        <fullName evidence="1">Uncharacterized protein</fullName>
    </submittedName>
</protein>
<dbReference type="OrthoDB" id="9793254at2"/>
<name>A0A429XX91_9BACI</name>
<dbReference type="Proteomes" id="UP000287156">
    <property type="component" value="Unassembled WGS sequence"/>
</dbReference>
<reference evidence="1" key="1">
    <citation type="submission" date="2018-12" db="EMBL/GenBank/DDBJ databases">
        <authorList>
            <person name="Sun L."/>
            <person name="Chen Z."/>
        </authorList>
    </citation>
    <scope>NUCLEOTIDE SEQUENCE [LARGE SCALE GENOMIC DNA]</scope>
    <source>
        <strain evidence="1">3-2-2</strain>
    </source>
</reference>
<evidence type="ECO:0000313" key="2">
    <source>
        <dbReference type="Proteomes" id="UP000287156"/>
    </source>
</evidence>
<proteinExistence type="predicted"/>
<sequence>MESKPKSLNRHESLQHLSRQHMVDLHTALKLKRAGEANIRYTIGILKDFHDFWHPSGQNLFREEEEIWLPAIADKKERDTIGTCGDTITLISETFQYASPKLKNA</sequence>
<dbReference type="EMBL" id="QYTV02000006">
    <property type="protein sequence ID" value="RST73114.1"/>
    <property type="molecule type" value="Genomic_DNA"/>
</dbReference>
<organism evidence="1 2">
    <name type="scientific">Siminovitchia acidinfaciens</name>
    <dbReference type="NCBI Taxonomy" id="2321395"/>
    <lineage>
        <taxon>Bacteria</taxon>
        <taxon>Bacillati</taxon>
        <taxon>Bacillota</taxon>
        <taxon>Bacilli</taxon>
        <taxon>Bacillales</taxon>
        <taxon>Bacillaceae</taxon>
        <taxon>Siminovitchia</taxon>
    </lineage>
</organism>
<accession>A0A429XX91</accession>
<dbReference type="AlphaFoldDB" id="A0A429XX91"/>
<evidence type="ECO:0000313" key="1">
    <source>
        <dbReference type="EMBL" id="RST73114.1"/>
    </source>
</evidence>
<comment type="caution">
    <text evidence="1">The sequence shown here is derived from an EMBL/GenBank/DDBJ whole genome shotgun (WGS) entry which is preliminary data.</text>
</comment>
<gene>
    <name evidence="1" type="ORF">D4T97_014660</name>
</gene>